<dbReference type="Gene3D" id="3.30.930.10">
    <property type="entry name" value="Bira Bifunctional Protein, Domain 2"/>
    <property type="match status" value="1"/>
</dbReference>
<dbReference type="EMBL" id="JBFOLK010000002">
    <property type="protein sequence ID" value="KAL2534042.1"/>
    <property type="molecule type" value="Genomic_DNA"/>
</dbReference>
<dbReference type="Gene3D" id="1.20.200.10">
    <property type="entry name" value="Fumarase/aspartase (Central domain)"/>
    <property type="match status" value="1"/>
</dbReference>
<dbReference type="Pfam" id="PF03129">
    <property type="entry name" value="HGTP_anticodon"/>
    <property type="match status" value="1"/>
</dbReference>
<keyword evidence="8" id="KW-0030">Aminoacyl-tRNA synthetase</keyword>
<dbReference type="Gene3D" id="3.40.50.800">
    <property type="entry name" value="Anticodon-binding domain"/>
    <property type="match status" value="1"/>
</dbReference>
<dbReference type="InterPro" id="IPR033656">
    <property type="entry name" value="HisRS_anticodon"/>
</dbReference>
<sequence>MAAERRAVTVGGKGYSLTSSSVFEVANGLARFDIESSALSRISSSSNSKSATTTKFALSIPDYLSPEEARASLLLLLNKLLLSTSPAAFQLQDILKEMSPGPDYTIDNVPNDDVVLLDYSMAAIDGISAILDHRSSALSAVADAVAALSCEALRADASCFNLIDSGDGSSAKDDVAVASDLKVFLNGSKLVNSSKNPVDPAVTKIPSAHGSFRESVRWLHSRSRVQLNSGSRASTSGTANAMSPVLLSLAGALWNLGDLSFQRAKLVVGDSISRGELSSCMMEMLDAKCPGVDSLEKLYMSAQASLSKKDYVLFLHEIYCLSDMVRKMVSWEATAAFVSLEGSDLVEKVQVNNGGERVPSSENNAKTDKKGEKKKKVVLGKGTTALTQFIKNRLLSGASEPVPVNVSTVLEKCSQTFLSLLDPRDLGFDCLLKKVKEIVESNESRRLPKLPKGTRDFAKEQMAIREKAFSIIVDVFKRHGARALDTPAFELRETLMGKYGEDSKLIYDLADQGGELCSLRYDLTVPFARYVAMNGLTSFKRYQIAKVYRRDNPSKGRYREFYQCDFDIAGHFEKMGPDFEVIKILTELLDELDIGDYEVKLNHRKLLDGMLAICGVPQEKFRTICSSIDKLDKLTFEQIKKEMVEEKGLTEEMADKIGTFVRERGAPVELLSKLKQEGSKFLENSESELALNELEILFKSLLKSKCIDKVVFDLSLARGLDYYTGVIFEAAFKGAAQDIRAAETEVLVCILGDDLSLAAELVSELWEAKVKAEFNVHKRVMKHIDRARESRIPWMVIIGERELNEGIVKLKDVTASKEYEVPRSRLVEELQGRLNNPSPS</sequence>
<proteinExistence type="inferred from homology"/>
<comment type="caution">
    <text evidence="13">The sequence shown here is derived from an EMBL/GenBank/DDBJ whole genome shotgun (WGS) entry which is preliminary data.</text>
</comment>
<keyword evidence="5" id="KW-0547">Nucleotide-binding</keyword>
<dbReference type="CDD" id="cd00773">
    <property type="entry name" value="HisRS-like_core"/>
    <property type="match status" value="1"/>
</dbReference>
<comment type="catalytic activity">
    <reaction evidence="10">
        <text>tRNA(His) + L-histidine + ATP = L-histidyl-tRNA(His) + AMP + diphosphate + H(+)</text>
        <dbReference type="Rhea" id="RHEA:17313"/>
        <dbReference type="Rhea" id="RHEA-COMP:9665"/>
        <dbReference type="Rhea" id="RHEA-COMP:9689"/>
        <dbReference type="ChEBI" id="CHEBI:15378"/>
        <dbReference type="ChEBI" id="CHEBI:30616"/>
        <dbReference type="ChEBI" id="CHEBI:33019"/>
        <dbReference type="ChEBI" id="CHEBI:57595"/>
        <dbReference type="ChEBI" id="CHEBI:78442"/>
        <dbReference type="ChEBI" id="CHEBI:78527"/>
        <dbReference type="ChEBI" id="CHEBI:456215"/>
        <dbReference type="EC" id="6.1.1.21"/>
    </reaction>
</comment>
<reference evidence="14" key="1">
    <citation type="submission" date="2024-07" db="EMBL/GenBank/DDBJ databases">
        <title>Two chromosome-level genome assemblies of Korean endemic species Abeliophyllum distichum and Forsythia ovata (Oleaceae).</title>
        <authorList>
            <person name="Jang H."/>
        </authorList>
    </citation>
    <scope>NUCLEOTIDE SEQUENCE [LARGE SCALE GENOMIC DNA]</scope>
</reference>
<evidence type="ECO:0000313" key="13">
    <source>
        <dbReference type="EMBL" id="KAL2534042.1"/>
    </source>
</evidence>
<evidence type="ECO:0000259" key="12">
    <source>
        <dbReference type="PROSITE" id="PS50862"/>
    </source>
</evidence>
<evidence type="ECO:0000256" key="2">
    <source>
        <dbReference type="ARBA" id="ARBA00012815"/>
    </source>
</evidence>
<evidence type="ECO:0000256" key="11">
    <source>
        <dbReference type="SAM" id="MobiDB-lite"/>
    </source>
</evidence>
<dbReference type="InterPro" id="IPR041715">
    <property type="entry name" value="HisRS-like_core"/>
</dbReference>
<accession>A0ABD1V9L9</accession>
<keyword evidence="7" id="KW-0648">Protein biosynthesis</keyword>
<evidence type="ECO:0000256" key="4">
    <source>
        <dbReference type="ARBA" id="ARBA00022598"/>
    </source>
</evidence>
<dbReference type="InterPro" id="IPR006195">
    <property type="entry name" value="aa-tRNA-synth_II"/>
</dbReference>
<dbReference type="InterPro" id="IPR045864">
    <property type="entry name" value="aa-tRNA-synth_II/BPL/LPL"/>
</dbReference>
<dbReference type="PANTHER" id="PTHR11476">
    <property type="entry name" value="HISTIDYL-TRNA SYNTHETASE"/>
    <property type="match status" value="1"/>
</dbReference>
<dbReference type="InterPro" id="IPR036621">
    <property type="entry name" value="Anticodon-bd_dom_sf"/>
</dbReference>
<dbReference type="Pfam" id="PF13393">
    <property type="entry name" value="tRNA-synt_His"/>
    <property type="match status" value="1"/>
</dbReference>
<evidence type="ECO:0000256" key="7">
    <source>
        <dbReference type="ARBA" id="ARBA00022917"/>
    </source>
</evidence>
<dbReference type="FunFam" id="3.30.930.10:FF:000061">
    <property type="entry name" value="Histidine--tRNA ligase, cytoplasmic"/>
    <property type="match status" value="1"/>
</dbReference>
<evidence type="ECO:0000256" key="8">
    <source>
        <dbReference type="ARBA" id="ARBA00023146"/>
    </source>
</evidence>
<evidence type="ECO:0000256" key="9">
    <source>
        <dbReference type="ARBA" id="ARBA00030619"/>
    </source>
</evidence>
<evidence type="ECO:0000256" key="5">
    <source>
        <dbReference type="ARBA" id="ARBA00022741"/>
    </source>
</evidence>
<dbReference type="AlphaFoldDB" id="A0ABD1V9L9"/>
<keyword evidence="14" id="KW-1185">Reference proteome</keyword>
<dbReference type="GO" id="GO:0005524">
    <property type="term" value="F:ATP binding"/>
    <property type="evidence" value="ECO:0007669"/>
    <property type="project" value="UniProtKB-KW"/>
</dbReference>
<evidence type="ECO:0000256" key="10">
    <source>
        <dbReference type="ARBA" id="ARBA00047639"/>
    </source>
</evidence>
<dbReference type="SUPFAM" id="SSF55681">
    <property type="entry name" value="Class II aaRS and biotin synthetases"/>
    <property type="match status" value="1"/>
</dbReference>
<name>A0ABD1V9L9_9LAMI</name>
<protein>
    <recommendedName>
        <fullName evidence="3">Histidine--tRNA ligase, cytoplasmic</fullName>
        <ecNumber evidence="2">6.1.1.21</ecNumber>
    </recommendedName>
    <alternativeName>
        <fullName evidence="9">Histidyl-tRNA synthetase</fullName>
    </alternativeName>
</protein>
<evidence type="ECO:0000256" key="6">
    <source>
        <dbReference type="ARBA" id="ARBA00022840"/>
    </source>
</evidence>
<evidence type="ECO:0000313" key="14">
    <source>
        <dbReference type="Proteomes" id="UP001604336"/>
    </source>
</evidence>
<dbReference type="PANTHER" id="PTHR11476:SF7">
    <property type="entry name" value="HISTIDINE--TRNA LIGASE"/>
    <property type="match status" value="1"/>
</dbReference>
<evidence type="ECO:0000256" key="3">
    <source>
        <dbReference type="ARBA" id="ARBA00015302"/>
    </source>
</evidence>
<dbReference type="SUPFAM" id="SSF48557">
    <property type="entry name" value="L-aspartase-like"/>
    <property type="match status" value="1"/>
</dbReference>
<dbReference type="SUPFAM" id="SSF52954">
    <property type="entry name" value="Class II aaRS ABD-related"/>
    <property type="match status" value="1"/>
</dbReference>
<dbReference type="Proteomes" id="UP001604336">
    <property type="component" value="Unassembled WGS sequence"/>
</dbReference>
<dbReference type="PROSITE" id="PS50862">
    <property type="entry name" value="AA_TRNA_LIGASE_II"/>
    <property type="match status" value="1"/>
</dbReference>
<comment type="similarity">
    <text evidence="1">Belongs to the class-II aminoacyl-tRNA synthetase family.</text>
</comment>
<organism evidence="13 14">
    <name type="scientific">Abeliophyllum distichum</name>
    <dbReference type="NCBI Taxonomy" id="126358"/>
    <lineage>
        <taxon>Eukaryota</taxon>
        <taxon>Viridiplantae</taxon>
        <taxon>Streptophyta</taxon>
        <taxon>Embryophyta</taxon>
        <taxon>Tracheophyta</taxon>
        <taxon>Spermatophyta</taxon>
        <taxon>Magnoliopsida</taxon>
        <taxon>eudicotyledons</taxon>
        <taxon>Gunneridae</taxon>
        <taxon>Pentapetalae</taxon>
        <taxon>asterids</taxon>
        <taxon>lamiids</taxon>
        <taxon>Lamiales</taxon>
        <taxon>Oleaceae</taxon>
        <taxon>Forsythieae</taxon>
        <taxon>Abeliophyllum</taxon>
    </lineage>
</organism>
<evidence type="ECO:0000256" key="1">
    <source>
        <dbReference type="ARBA" id="ARBA00008226"/>
    </source>
</evidence>
<dbReference type="InterPro" id="IPR004154">
    <property type="entry name" value="Anticodon-bd"/>
</dbReference>
<feature type="domain" description="Aminoacyl-transfer RNA synthetases class-II family profile" evidence="12">
    <location>
        <begin position="429"/>
        <end position="729"/>
    </location>
</feature>
<dbReference type="GO" id="GO:0006412">
    <property type="term" value="P:translation"/>
    <property type="evidence" value="ECO:0007669"/>
    <property type="project" value="UniProtKB-KW"/>
</dbReference>
<dbReference type="CDD" id="cd00859">
    <property type="entry name" value="HisRS_anticodon"/>
    <property type="match status" value="1"/>
</dbReference>
<keyword evidence="4" id="KW-0436">Ligase</keyword>
<dbReference type="FunFam" id="3.40.50.800:FF:000012">
    <property type="entry name" value="Histidine--tRNA ligase, cytoplasmic"/>
    <property type="match status" value="1"/>
</dbReference>
<feature type="region of interest" description="Disordered" evidence="11">
    <location>
        <begin position="354"/>
        <end position="373"/>
    </location>
</feature>
<keyword evidence="6" id="KW-0067">ATP-binding</keyword>
<dbReference type="GO" id="GO:0004821">
    <property type="term" value="F:histidine-tRNA ligase activity"/>
    <property type="evidence" value="ECO:0007669"/>
    <property type="project" value="UniProtKB-EC"/>
</dbReference>
<dbReference type="EC" id="6.1.1.21" evidence="2"/>
<dbReference type="InterPro" id="IPR008948">
    <property type="entry name" value="L-Aspartase-like"/>
</dbReference>
<gene>
    <name evidence="13" type="ORF">Adt_07393</name>
</gene>